<name>A0A4R3MLJ2_9FIRM</name>
<dbReference type="RefSeq" id="WP_132251370.1">
    <property type="nucleotide sequence ID" value="NZ_SMAL01000003.1"/>
</dbReference>
<feature type="transmembrane region" description="Helical" evidence="1">
    <location>
        <begin position="39"/>
        <end position="61"/>
    </location>
</feature>
<keyword evidence="1" id="KW-1133">Transmembrane helix</keyword>
<dbReference type="EMBL" id="SMAL01000003">
    <property type="protein sequence ID" value="TCT15566.1"/>
    <property type="molecule type" value="Genomic_DNA"/>
</dbReference>
<gene>
    <name evidence="2" type="ORF">EDC18_103272</name>
</gene>
<dbReference type="Proteomes" id="UP000294902">
    <property type="component" value="Unassembled WGS sequence"/>
</dbReference>
<reference evidence="2 3" key="1">
    <citation type="submission" date="2019-03" db="EMBL/GenBank/DDBJ databases">
        <title>Genomic Encyclopedia of Type Strains, Phase IV (KMG-IV): sequencing the most valuable type-strain genomes for metagenomic binning, comparative biology and taxonomic classification.</title>
        <authorList>
            <person name="Goeker M."/>
        </authorList>
    </citation>
    <scope>NUCLEOTIDE SEQUENCE [LARGE SCALE GENOMIC DNA]</scope>
    <source>
        <strain evidence="2 3">DSM 24629</strain>
    </source>
</reference>
<comment type="caution">
    <text evidence="2">The sequence shown here is derived from an EMBL/GenBank/DDBJ whole genome shotgun (WGS) entry which is preliminary data.</text>
</comment>
<dbReference type="Gene3D" id="3.40.50.150">
    <property type="entry name" value="Vaccinia Virus protein VP39"/>
    <property type="match status" value="1"/>
</dbReference>
<feature type="transmembrane region" description="Helical" evidence="1">
    <location>
        <begin position="182"/>
        <end position="202"/>
    </location>
</feature>
<dbReference type="InterPro" id="IPR029063">
    <property type="entry name" value="SAM-dependent_MTases_sf"/>
</dbReference>
<dbReference type="CDD" id="cd02440">
    <property type="entry name" value="AdoMet_MTases"/>
    <property type="match status" value="1"/>
</dbReference>
<dbReference type="SUPFAM" id="SSF53335">
    <property type="entry name" value="S-adenosyl-L-methionine-dependent methyltransferases"/>
    <property type="match status" value="1"/>
</dbReference>
<feature type="transmembrane region" description="Helical" evidence="1">
    <location>
        <begin position="602"/>
        <end position="622"/>
    </location>
</feature>
<dbReference type="AlphaFoldDB" id="A0A4R3MLJ2"/>
<accession>A0A4R3MLJ2</accession>
<feature type="transmembrane region" description="Helical" evidence="1">
    <location>
        <begin position="571"/>
        <end position="590"/>
    </location>
</feature>
<feature type="transmembrane region" description="Helical" evidence="1">
    <location>
        <begin position="132"/>
        <end position="150"/>
    </location>
</feature>
<sequence length="752" mass="84349">MFESSYKRWRLFISVALISMTMLMFEIILSRLFSTILSYHYVFLVVSMAVLGLGLGSVIEYNDQTIDNDDRKISNNILGLVISKFMVFGLIYFMPYISHIVYIVLSIIPFIFLGKLMAFIFTRYSQHIRKIYFADMVGGGLAAILSILFLNQFKFVRTSLIIFIINTIILLIWSVDKKINYISLGTIMLLSVSMFSNITAFIENNFIGYMTSPTTSLQRVRSRGGNPEIIYTNWDGFARTDVIRLNDTDDSWRIVTINGGANAGMVRWDGQPEEIIGITDEVDFLPYIIRENEDVAIIGAGGGKDVLQAVLGGAFNIDAIEINPSAIEAVKDMSDYNGNLYNLPQVNFIEGDGRSVIQKSGKKYDVVFLSLVMTNTTESIGLSMAESYIYTEEAIATYIEHLKEDGQLVFVTHSENELIKVSNTVYRVLQEKGIPVEDIGDHFIVATEVANHGNGVTVSYPMAMIKNSKYTQEEIAIAEQFISKHGYGMIHLPGIYEESMYGDLSQGLVDIDSIIKTYPSNIAPATDNQPFFYNFSKGITPNFIYMILIIVIALLMIFKNVVIANRATNPSILFGMLGLGFMIIEIGFIQKLTLFLEHPTRAFVITLSSLLVSAGIGSYCSAFKIFIDKKNRHYSIIGVVFSLFFTLIFFNNMHLFLGLNIYYKTFISVTIIFFSGYFMGMVLPHSIRVLNESKRNQIIPLMYGINGITSVLGSVIAVVISMYLGINMTMISGIIIYALILLMMPKLLAEGN</sequence>
<feature type="transmembrane region" description="Helical" evidence="1">
    <location>
        <begin position="100"/>
        <end position="120"/>
    </location>
</feature>
<feature type="transmembrane region" description="Helical" evidence="1">
    <location>
        <begin position="730"/>
        <end position="749"/>
    </location>
</feature>
<feature type="transmembrane region" description="Helical" evidence="1">
    <location>
        <begin position="12"/>
        <end position="33"/>
    </location>
</feature>
<protein>
    <submittedName>
        <fullName evidence="2">Spermine/spermidine synthase</fullName>
    </submittedName>
</protein>
<evidence type="ECO:0000313" key="2">
    <source>
        <dbReference type="EMBL" id="TCT15566.1"/>
    </source>
</evidence>
<proteinExistence type="predicted"/>
<dbReference type="Pfam" id="PF01564">
    <property type="entry name" value="Spermine_synth"/>
    <property type="match status" value="1"/>
</dbReference>
<feature type="transmembrane region" description="Helical" evidence="1">
    <location>
        <begin position="634"/>
        <end position="655"/>
    </location>
</feature>
<organism evidence="2 3">
    <name type="scientific">Natranaerovirga pectinivora</name>
    <dbReference type="NCBI Taxonomy" id="682400"/>
    <lineage>
        <taxon>Bacteria</taxon>
        <taxon>Bacillati</taxon>
        <taxon>Bacillota</taxon>
        <taxon>Clostridia</taxon>
        <taxon>Lachnospirales</taxon>
        <taxon>Natranaerovirgaceae</taxon>
        <taxon>Natranaerovirga</taxon>
    </lineage>
</organism>
<keyword evidence="1" id="KW-0812">Transmembrane</keyword>
<feature type="transmembrane region" description="Helical" evidence="1">
    <location>
        <begin position="156"/>
        <end position="175"/>
    </location>
</feature>
<feature type="transmembrane region" description="Helical" evidence="1">
    <location>
        <begin position="701"/>
        <end position="724"/>
    </location>
</feature>
<feature type="transmembrane region" description="Helical" evidence="1">
    <location>
        <begin position="73"/>
        <end position="94"/>
    </location>
</feature>
<dbReference type="OrthoDB" id="127145at2"/>
<evidence type="ECO:0000256" key="1">
    <source>
        <dbReference type="SAM" id="Phobius"/>
    </source>
</evidence>
<feature type="transmembrane region" description="Helical" evidence="1">
    <location>
        <begin position="661"/>
        <end position="680"/>
    </location>
</feature>
<keyword evidence="1" id="KW-0472">Membrane</keyword>
<feature type="transmembrane region" description="Helical" evidence="1">
    <location>
        <begin position="543"/>
        <end position="564"/>
    </location>
</feature>
<evidence type="ECO:0000313" key="3">
    <source>
        <dbReference type="Proteomes" id="UP000294902"/>
    </source>
</evidence>
<keyword evidence="3" id="KW-1185">Reference proteome</keyword>